<evidence type="ECO:0000313" key="1">
    <source>
        <dbReference type="EMBL" id="TLP59016.1"/>
    </source>
</evidence>
<keyword evidence="2" id="KW-1185">Reference proteome</keyword>
<dbReference type="EMBL" id="VAUO01000006">
    <property type="protein sequence ID" value="TLP59016.1"/>
    <property type="molecule type" value="Genomic_DNA"/>
</dbReference>
<dbReference type="Proteomes" id="UP000309819">
    <property type="component" value="Unassembled WGS sequence"/>
</dbReference>
<dbReference type="OrthoDB" id="6064752at2"/>
<reference evidence="1 2" key="1">
    <citation type="submission" date="2019-05" db="EMBL/GenBank/DDBJ databases">
        <title>Pseudomonas sp. SC006 isolated from lettuce that can produce HBGAs.</title>
        <authorList>
            <person name="Wang D."/>
            <person name="Liao N."/>
            <person name="Liu D."/>
            <person name="Zhang Z."/>
            <person name="Zou S."/>
        </authorList>
    </citation>
    <scope>NUCLEOTIDE SEQUENCE [LARGE SCALE GENOMIC DNA]</scope>
    <source>
        <strain evidence="1 2">SC006</strain>
    </source>
</reference>
<gene>
    <name evidence="1" type="ORF">FEM01_14000</name>
</gene>
<comment type="caution">
    <text evidence="1">The sequence shown here is derived from an EMBL/GenBank/DDBJ whole genome shotgun (WGS) entry which is preliminary data.</text>
</comment>
<sequence length="147" mass="16068">MAKIKFTKRPSPVLAEHRPMYKIAQALLIIDICGWGKKCSLIKLHLLNWALKTQSRMDLLHRSVTSKNLFSPIWGFDPALAIALQLAIEEGLLAIDGSSIGITDKGSALLLEINKDKSALESEKEALKTIGKGITEAMVSSAAKGWE</sequence>
<name>A0A5R8Z1Z2_9PSED</name>
<accession>A0A5R8Z1Z2</accession>
<protein>
    <submittedName>
        <fullName evidence="1">Uncharacterized protein</fullName>
    </submittedName>
</protein>
<proteinExistence type="predicted"/>
<organism evidence="1 2">
    <name type="scientific">Pseudomonas mosselii</name>
    <dbReference type="NCBI Taxonomy" id="78327"/>
    <lineage>
        <taxon>Bacteria</taxon>
        <taxon>Pseudomonadati</taxon>
        <taxon>Pseudomonadota</taxon>
        <taxon>Gammaproteobacteria</taxon>
        <taxon>Pseudomonadales</taxon>
        <taxon>Pseudomonadaceae</taxon>
        <taxon>Pseudomonas</taxon>
    </lineage>
</organism>
<dbReference type="AlphaFoldDB" id="A0A5R8Z1Z2"/>
<evidence type="ECO:0000313" key="2">
    <source>
        <dbReference type="Proteomes" id="UP000309819"/>
    </source>
</evidence>
<dbReference type="RefSeq" id="WP_138220087.1">
    <property type="nucleotide sequence ID" value="NZ_VAUO01000006.1"/>
</dbReference>